<evidence type="ECO:0000256" key="1">
    <source>
        <dbReference type="ARBA" id="ARBA00022837"/>
    </source>
</evidence>
<dbReference type="PROSITE" id="PS00018">
    <property type="entry name" value="EF_HAND_1"/>
    <property type="match status" value="1"/>
</dbReference>
<dbReference type="GO" id="GO:0005509">
    <property type="term" value="F:calcium ion binding"/>
    <property type="evidence" value="ECO:0007669"/>
    <property type="project" value="InterPro"/>
</dbReference>
<organism evidence="3 4">
    <name type="scientific">Rubroshorea leprosula</name>
    <dbReference type="NCBI Taxonomy" id="152421"/>
    <lineage>
        <taxon>Eukaryota</taxon>
        <taxon>Viridiplantae</taxon>
        <taxon>Streptophyta</taxon>
        <taxon>Embryophyta</taxon>
        <taxon>Tracheophyta</taxon>
        <taxon>Spermatophyta</taxon>
        <taxon>Magnoliopsida</taxon>
        <taxon>eudicotyledons</taxon>
        <taxon>Gunneridae</taxon>
        <taxon>Pentapetalae</taxon>
        <taxon>rosids</taxon>
        <taxon>malvids</taxon>
        <taxon>Malvales</taxon>
        <taxon>Dipterocarpaceae</taxon>
        <taxon>Rubroshorea</taxon>
    </lineage>
</organism>
<name>A0AAV5LXB0_9ROSI</name>
<evidence type="ECO:0000313" key="4">
    <source>
        <dbReference type="Proteomes" id="UP001054252"/>
    </source>
</evidence>
<dbReference type="SUPFAM" id="SSF47473">
    <property type="entry name" value="EF-hand"/>
    <property type="match status" value="1"/>
</dbReference>
<evidence type="ECO:0000313" key="3">
    <source>
        <dbReference type="EMBL" id="GKV41803.1"/>
    </source>
</evidence>
<feature type="domain" description="EF-hand" evidence="2">
    <location>
        <begin position="28"/>
        <end position="63"/>
    </location>
</feature>
<protein>
    <recommendedName>
        <fullName evidence="2">EF-hand domain-containing protein</fullName>
    </recommendedName>
</protein>
<dbReference type="PROSITE" id="PS50222">
    <property type="entry name" value="EF_HAND_2"/>
    <property type="match status" value="1"/>
</dbReference>
<evidence type="ECO:0000259" key="2">
    <source>
        <dbReference type="PROSITE" id="PS50222"/>
    </source>
</evidence>
<keyword evidence="1" id="KW-0106">Calcium</keyword>
<dbReference type="InterPro" id="IPR002048">
    <property type="entry name" value="EF_hand_dom"/>
</dbReference>
<gene>
    <name evidence="3" type="ORF">SLEP1_g49295</name>
</gene>
<comment type="caution">
    <text evidence="3">The sequence shown here is derived from an EMBL/GenBank/DDBJ whole genome shotgun (WGS) entry which is preliminary data.</text>
</comment>
<sequence length="68" mass="8018">MQPSHTLTKTGVDTSLRMSSNRPASILAWKIFIWKRIHKVDHDNDRCIDYSEFVAMVQDTDFDRRHKA</sequence>
<dbReference type="InterPro" id="IPR018247">
    <property type="entry name" value="EF_Hand_1_Ca_BS"/>
</dbReference>
<dbReference type="InterPro" id="IPR011992">
    <property type="entry name" value="EF-hand-dom_pair"/>
</dbReference>
<accession>A0AAV5LXB0</accession>
<keyword evidence="4" id="KW-1185">Reference proteome</keyword>
<dbReference type="EMBL" id="BPVZ01000153">
    <property type="protein sequence ID" value="GKV41803.1"/>
    <property type="molecule type" value="Genomic_DNA"/>
</dbReference>
<proteinExistence type="predicted"/>
<dbReference type="Proteomes" id="UP001054252">
    <property type="component" value="Unassembled WGS sequence"/>
</dbReference>
<reference evidence="3 4" key="1">
    <citation type="journal article" date="2021" name="Commun. Biol.">
        <title>The genome of Shorea leprosula (Dipterocarpaceae) highlights the ecological relevance of drought in aseasonal tropical rainforests.</title>
        <authorList>
            <person name="Ng K.K.S."/>
            <person name="Kobayashi M.J."/>
            <person name="Fawcett J.A."/>
            <person name="Hatakeyama M."/>
            <person name="Paape T."/>
            <person name="Ng C.H."/>
            <person name="Ang C.C."/>
            <person name="Tnah L.H."/>
            <person name="Lee C.T."/>
            <person name="Nishiyama T."/>
            <person name="Sese J."/>
            <person name="O'Brien M.J."/>
            <person name="Copetti D."/>
            <person name="Mohd Noor M.I."/>
            <person name="Ong R.C."/>
            <person name="Putra M."/>
            <person name="Sireger I.Z."/>
            <person name="Indrioko S."/>
            <person name="Kosugi Y."/>
            <person name="Izuno A."/>
            <person name="Isagi Y."/>
            <person name="Lee S.L."/>
            <person name="Shimizu K.K."/>
        </authorList>
    </citation>
    <scope>NUCLEOTIDE SEQUENCE [LARGE SCALE GENOMIC DNA]</scope>
    <source>
        <strain evidence="3">214</strain>
    </source>
</reference>
<dbReference type="AlphaFoldDB" id="A0AAV5LXB0"/>